<dbReference type="InterPro" id="IPR002509">
    <property type="entry name" value="NODB_dom"/>
</dbReference>
<dbReference type="PANTHER" id="PTHR34216:SF7">
    <property type="entry name" value="POLY-BETA-1,6-N-ACETYL-D-GLUCOSAMINE N-DEACETYLASE"/>
    <property type="match status" value="1"/>
</dbReference>
<dbReference type="RefSeq" id="WP_142443374.1">
    <property type="nucleotide sequence ID" value="NZ_SESI01000002.1"/>
</dbReference>
<dbReference type="InterPro" id="IPR011330">
    <property type="entry name" value="Glyco_hydro/deAcase_b/a-brl"/>
</dbReference>
<comment type="caution">
    <text evidence="3">The sequence shown here is derived from an EMBL/GenBank/DDBJ whole genome shotgun (WGS) entry which is preliminary data.</text>
</comment>
<dbReference type="EMBL" id="SESI01000002">
    <property type="protein sequence ID" value="TQQ80252.1"/>
    <property type="molecule type" value="Genomic_DNA"/>
</dbReference>
<dbReference type="PANTHER" id="PTHR34216">
    <property type="match status" value="1"/>
</dbReference>
<protein>
    <submittedName>
        <fullName evidence="3">Polysaccharide deacetylase family protein</fullName>
    </submittedName>
</protein>
<gene>
    <name evidence="3" type="ORF">EWF95_07080</name>
</gene>
<dbReference type="CDD" id="cd10918">
    <property type="entry name" value="CE4_NodB_like_5s_6s"/>
    <property type="match status" value="1"/>
</dbReference>
<feature type="domain" description="NodB homology" evidence="2">
    <location>
        <begin position="81"/>
        <end position="269"/>
    </location>
</feature>
<reference evidence="3 4" key="1">
    <citation type="submission" date="2019-02" db="EMBL/GenBank/DDBJ databases">
        <title>Halonotius sp. a new haloqrchaeon isolated from saline water.</title>
        <authorList>
            <person name="Duran-Viseras A."/>
            <person name="Sanchez-Porro C."/>
            <person name="Ventosa A."/>
        </authorList>
    </citation>
    <scope>NUCLEOTIDE SEQUENCE [LARGE SCALE GENOMIC DNA]</scope>
    <source>
        <strain evidence="3 4">F9-27</strain>
    </source>
</reference>
<dbReference type="InterPro" id="IPR051398">
    <property type="entry name" value="Polysacch_Deacetylase"/>
</dbReference>
<dbReference type="OrthoDB" id="10436at2157"/>
<dbReference type="Pfam" id="PF01522">
    <property type="entry name" value="Polysacc_deac_1"/>
    <property type="match status" value="1"/>
</dbReference>
<evidence type="ECO:0000259" key="2">
    <source>
        <dbReference type="PROSITE" id="PS51677"/>
    </source>
</evidence>
<dbReference type="GO" id="GO:0016810">
    <property type="term" value="F:hydrolase activity, acting on carbon-nitrogen (but not peptide) bonds"/>
    <property type="evidence" value="ECO:0007669"/>
    <property type="project" value="InterPro"/>
</dbReference>
<sequence length="269" mass="29697">MNETLKTGAHAAWELSAFLGYYSGVWKLGSNSANNILGFHSVGGGSWGNISPTRFRDCIDYVDKTFEIVDVPTAVSTSASKQVALTFDDGFKDFIRNVVPILHEYDAPATVFVVAETLDDPSFTHMSGTENEYLSQQDIERLVDDDLVTIGNHTRTHPFLSECSEDELHDEIIGAKERLEGLFGIDVTQFSYPANDVSDRAAGIVRDSHEIGLTRRGNREFVDPDGNPALVPRVKGEHPSWRVRWELTDLGTNVGQSVQTHLGIESKLG</sequence>
<dbReference type="GO" id="GO:0005975">
    <property type="term" value="P:carbohydrate metabolic process"/>
    <property type="evidence" value="ECO:0007669"/>
    <property type="project" value="InterPro"/>
</dbReference>
<dbReference type="Proteomes" id="UP000315385">
    <property type="component" value="Unassembled WGS sequence"/>
</dbReference>
<name>A0A544QMW2_9EURY</name>
<dbReference type="Gene3D" id="3.20.20.370">
    <property type="entry name" value="Glycoside hydrolase/deacetylase"/>
    <property type="match status" value="1"/>
</dbReference>
<keyword evidence="1" id="KW-0732">Signal</keyword>
<accession>A0A544QMW2</accession>
<organism evidence="3 4">
    <name type="scientific">Halonotius roseus</name>
    <dbReference type="NCBI Taxonomy" id="2511997"/>
    <lineage>
        <taxon>Archaea</taxon>
        <taxon>Methanobacteriati</taxon>
        <taxon>Methanobacteriota</taxon>
        <taxon>Stenosarchaea group</taxon>
        <taxon>Halobacteria</taxon>
        <taxon>Halobacteriales</taxon>
        <taxon>Haloferacaceae</taxon>
        <taxon>Halonotius</taxon>
    </lineage>
</organism>
<evidence type="ECO:0000313" key="3">
    <source>
        <dbReference type="EMBL" id="TQQ80252.1"/>
    </source>
</evidence>
<keyword evidence="4" id="KW-1185">Reference proteome</keyword>
<dbReference type="PROSITE" id="PS51677">
    <property type="entry name" value="NODB"/>
    <property type="match status" value="1"/>
</dbReference>
<dbReference type="SUPFAM" id="SSF88713">
    <property type="entry name" value="Glycoside hydrolase/deacetylase"/>
    <property type="match status" value="1"/>
</dbReference>
<evidence type="ECO:0000256" key="1">
    <source>
        <dbReference type="ARBA" id="ARBA00022729"/>
    </source>
</evidence>
<dbReference type="AlphaFoldDB" id="A0A544QMW2"/>
<evidence type="ECO:0000313" key="4">
    <source>
        <dbReference type="Proteomes" id="UP000315385"/>
    </source>
</evidence>
<proteinExistence type="predicted"/>